<name>A0ABR3XH45_9PEZI</name>
<dbReference type="EMBL" id="JAZHXJ010000094">
    <property type="protein sequence ID" value="KAL1875288.1"/>
    <property type="molecule type" value="Genomic_DNA"/>
</dbReference>
<dbReference type="Proteomes" id="UP001586593">
    <property type="component" value="Unassembled WGS sequence"/>
</dbReference>
<protein>
    <submittedName>
        <fullName evidence="1">Uncharacterized protein</fullName>
    </submittedName>
</protein>
<evidence type="ECO:0000313" key="2">
    <source>
        <dbReference type="Proteomes" id="UP001586593"/>
    </source>
</evidence>
<organism evidence="1 2">
    <name type="scientific">Phialemonium thermophilum</name>
    <dbReference type="NCBI Taxonomy" id="223376"/>
    <lineage>
        <taxon>Eukaryota</taxon>
        <taxon>Fungi</taxon>
        <taxon>Dikarya</taxon>
        <taxon>Ascomycota</taxon>
        <taxon>Pezizomycotina</taxon>
        <taxon>Sordariomycetes</taxon>
        <taxon>Sordariomycetidae</taxon>
        <taxon>Cephalothecales</taxon>
        <taxon>Cephalothecaceae</taxon>
        <taxon>Phialemonium</taxon>
    </lineage>
</organism>
<accession>A0ABR3XH45</accession>
<keyword evidence="2" id="KW-1185">Reference proteome</keyword>
<proteinExistence type="predicted"/>
<evidence type="ECO:0000313" key="1">
    <source>
        <dbReference type="EMBL" id="KAL1875288.1"/>
    </source>
</evidence>
<sequence length="172" mass="18666">MIWQAYNSAPLQRKDAFYACSGAASSAQIADAQQTHWASPTRLRWCRSFIRLLSHHVVLQALLIEEGIGKKDTLGETTLSGDCVDLTQSAYSVKQIKTFRCQTGKINWASSCRRAIVEGSFWPSGQFLNLAPLSELSPLIDSPLTERKASGSMAGNITLDLGSCGASNSRGL</sequence>
<gene>
    <name evidence="1" type="ORF">VTK73DRAFT_10185</name>
</gene>
<comment type="caution">
    <text evidence="1">The sequence shown here is derived from an EMBL/GenBank/DDBJ whole genome shotgun (WGS) entry which is preliminary data.</text>
</comment>
<reference evidence="1 2" key="1">
    <citation type="journal article" date="2024" name="Commun. Biol.">
        <title>Comparative genomic analysis of thermophilic fungi reveals convergent evolutionary adaptations and gene losses.</title>
        <authorList>
            <person name="Steindorff A.S."/>
            <person name="Aguilar-Pontes M.V."/>
            <person name="Robinson A.J."/>
            <person name="Andreopoulos B."/>
            <person name="LaButti K."/>
            <person name="Kuo A."/>
            <person name="Mondo S."/>
            <person name="Riley R."/>
            <person name="Otillar R."/>
            <person name="Haridas S."/>
            <person name="Lipzen A."/>
            <person name="Grimwood J."/>
            <person name="Schmutz J."/>
            <person name="Clum A."/>
            <person name="Reid I.D."/>
            <person name="Moisan M.C."/>
            <person name="Butler G."/>
            <person name="Nguyen T.T.M."/>
            <person name="Dewar K."/>
            <person name="Conant G."/>
            <person name="Drula E."/>
            <person name="Henrissat B."/>
            <person name="Hansel C."/>
            <person name="Singer S."/>
            <person name="Hutchinson M.I."/>
            <person name="de Vries R.P."/>
            <person name="Natvig D.O."/>
            <person name="Powell A.J."/>
            <person name="Tsang A."/>
            <person name="Grigoriev I.V."/>
        </authorList>
    </citation>
    <scope>NUCLEOTIDE SEQUENCE [LARGE SCALE GENOMIC DNA]</scope>
    <source>
        <strain evidence="1 2">ATCC 24622</strain>
    </source>
</reference>